<dbReference type="RefSeq" id="YP_004894540.1">
    <property type="nucleotide sequence ID" value="NC_016072.1"/>
</dbReference>
<evidence type="ECO:0000313" key="3">
    <source>
        <dbReference type="EMBL" id="AEQ33002.1"/>
    </source>
</evidence>
<dbReference type="Gene3D" id="3.40.50.1820">
    <property type="entry name" value="alpha/beta hydrolase"/>
    <property type="match status" value="2"/>
</dbReference>
<dbReference type="Pfam" id="PF02230">
    <property type="entry name" value="Abhydrolase_2"/>
    <property type="match status" value="1"/>
</dbReference>
<dbReference type="SUPFAM" id="SSF53474">
    <property type="entry name" value="alpha/beta-Hydrolases"/>
    <property type="match status" value="1"/>
</dbReference>
<dbReference type="KEGG" id="vg:11257058"/>
<name>G5CS99_9VIRU</name>
<dbReference type="PANTHER" id="PTHR12277">
    <property type="entry name" value="ALPHA/BETA HYDROLASE DOMAIN-CONTAINING PROTEIN"/>
    <property type="match status" value="1"/>
</dbReference>
<dbReference type="GO" id="GO:0016787">
    <property type="term" value="F:hydrolase activity"/>
    <property type="evidence" value="ECO:0007669"/>
    <property type="project" value="UniProtKB-KW"/>
</dbReference>
<evidence type="ECO:0000259" key="2">
    <source>
        <dbReference type="Pfam" id="PF02230"/>
    </source>
</evidence>
<dbReference type="InterPro" id="IPR029058">
    <property type="entry name" value="AB_hydrolase_fold"/>
</dbReference>
<feature type="transmembrane region" description="Helical" evidence="1">
    <location>
        <begin position="7"/>
        <end position="23"/>
    </location>
</feature>
<feature type="domain" description="Phospholipase/carboxylesterase/thioesterase" evidence="2">
    <location>
        <begin position="144"/>
        <end position="240"/>
    </location>
</feature>
<dbReference type="OrthoDB" id="10705at10239"/>
<keyword evidence="1" id="KW-0812">Transmembrane</keyword>
<dbReference type="GeneID" id="11257058"/>
<reference evidence="3" key="1">
    <citation type="journal article" date="2011" name="Proc. Natl. Acad. Sci. U.S.A.">
        <title>Distant Mimivirus relative with a larger genome highlights the fundamental features of Megaviridae.</title>
        <authorList>
            <person name="Arslan D."/>
            <person name="Legendre M."/>
            <person name="Seltzer V."/>
            <person name="Abergel C."/>
            <person name="Claverie J.M."/>
        </authorList>
    </citation>
    <scope>NUCLEOTIDE SEQUENCE [LARGE SCALE GENOMIC DNA]</scope>
</reference>
<protein>
    <submittedName>
        <fullName evidence="3">Putative alpha/beta hydrolase</fullName>
    </submittedName>
</protein>
<dbReference type="PANTHER" id="PTHR12277:SF81">
    <property type="entry name" value="PROTEIN ABHD13"/>
    <property type="match status" value="1"/>
</dbReference>
<proteinExistence type="predicted"/>
<keyword evidence="1" id="KW-1133">Transmembrane helix</keyword>
<organism evidence="3">
    <name type="scientific">Megavirus chiliensis</name>
    <dbReference type="NCBI Taxonomy" id="1094892"/>
    <lineage>
        <taxon>Viruses</taxon>
        <taxon>Varidnaviria</taxon>
        <taxon>Bamfordvirae</taxon>
        <taxon>Nucleocytoviricota</taxon>
        <taxon>Megaviricetes</taxon>
        <taxon>Imitervirales</taxon>
        <taxon>Mimiviridae</taxon>
        <taxon>Megamimivirinae</taxon>
        <taxon>Megavirus</taxon>
        <taxon>Megavirus chilense</taxon>
    </lineage>
</organism>
<dbReference type="EMBL" id="JN258408">
    <property type="protein sequence ID" value="AEQ33002.1"/>
    <property type="molecule type" value="Genomic_DNA"/>
</dbReference>
<sequence>MILIKMILIYLINIINIMGAWFARMDNSLNNMIFLPPIFDKEIYQCLNTDRSQILELYTQDNELVPVLQIRPKNNAFPAKYIVLSHGNGSDIYTMYEWCKYLSDELDVGIISYDYVGYGLSRDNIPTEEKCYQSLEIAVNYLLQEYNLDAKNICLIGQSLGTGIVIDHASKNNWEYPIMLISPYKSICRVVFDSCCITPIDKFRSSSKLHKIHCPVKIIHGMCDELINIGHGKELYYQLNNKSLDPVWIPETGHNDILDKIDIYCFKEVIYHKNS</sequence>
<keyword evidence="3" id="KW-0378">Hydrolase</keyword>
<gene>
    <name evidence="3" type="primary">mg489</name>
</gene>
<dbReference type="InterPro" id="IPR003140">
    <property type="entry name" value="PLipase/COase/thioEstase"/>
</dbReference>
<evidence type="ECO:0000256" key="1">
    <source>
        <dbReference type="SAM" id="Phobius"/>
    </source>
</evidence>
<keyword evidence="1" id="KW-0472">Membrane</keyword>
<accession>G5CS99</accession>